<dbReference type="Pfam" id="PF25971">
    <property type="entry name" value="CzcB_N"/>
    <property type="match status" value="1"/>
</dbReference>
<dbReference type="Pfam" id="PF25973">
    <property type="entry name" value="BSH_CzcB"/>
    <property type="match status" value="1"/>
</dbReference>
<dbReference type="PANTHER" id="PTHR30097:SF4">
    <property type="entry name" value="SLR6042 PROTEIN"/>
    <property type="match status" value="1"/>
</dbReference>
<dbReference type="InterPro" id="IPR058649">
    <property type="entry name" value="CzcB_C"/>
</dbReference>
<dbReference type="RefSeq" id="WP_311366627.1">
    <property type="nucleotide sequence ID" value="NZ_JAVRIC010000041.1"/>
</dbReference>
<dbReference type="PANTHER" id="PTHR30097">
    <property type="entry name" value="CATION EFFLUX SYSTEM PROTEIN CUSB"/>
    <property type="match status" value="1"/>
</dbReference>
<feature type="domain" description="CzcB-like C-terminal circularly permuted SH3-like" evidence="5">
    <location>
        <begin position="345"/>
        <end position="405"/>
    </location>
</feature>
<protein>
    <submittedName>
        <fullName evidence="6">Efflux RND transporter periplasmic adaptor subunit</fullName>
    </submittedName>
</protein>
<dbReference type="PROSITE" id="PS51257">
    <property type="entry name" value="PROKAR_LIPOPROTEIN"/>
    <property type="match status" value="1"/>
</dbReference>
<evidence type="ECO:0000313" key="7">
    <source>
        <dbReference type="Proteomes" id="UP001254608"/>
    </source>
</evidence>
<dbReference type="EMBL" id="JAVRIC010000041">
    <property type="protein sequence ID" value="MDT0499217.1"/>
    <property type="molecule type" value="Genomic_DNA"/>
</dbReference>
<organism evidence="6 7">
    <name type="scientific">Banduia mediterranea</name>
    <dbReference type="NCBI Taxonomy" id="3075609"/>
    <lineage>
        <taxon>Bacteria</taxon>
        <taxon>Pseudomonadati</taxon>
        <taxon>Pseudomonadota</taxon>
        <taxon>Gammaproteobacteria</taxon>
        <taxon>Nevskiales</taxon>
        <taxon>Algiphilaceae</taxon>
        <taxon>Banduia</taxon>
    </lineage>
</organism>
<proteinExistence type="predicted"/>
<feature type="signal peptide" evidence="2">
    <location>
        <begin position="1"/>
        <end position="26"/>
    </location>
</feature>
<feature type="domain" description="CzcB-like barrel-sandwich hybrid" evidence="4">
    <location>
        <begin position="184"/>
        <end position="256"/>
    </location>
</feature>
<dbReference type="Pfam" id="PF25975">
    <property type="entry name" value="CzcB_C"/>
    <property type="match status" value="1"/>
</dbReference>
<reference evidence="6 7" key="1">
    <citation type="submission" date="2023-09" db="EMBL/GenBank/DDBJ databases">
        <authorList>
            <person name="Rey-Velasco X."/>
        </authorList>
    </citation>
    <scope>NUCLEOTIDE SEQUENCE [LARGE SCALE GENOMIC DNA]</scope>
    <source>
        <strain evidence="6 7">W345</strain>
    </source>
</reference>
<dbReference type="InterPro" id="IPR058647">
    <property type="entry name" value="BSH_CzcB-like"/>
</dbReference>
<dbReference type="SUPFAM" id="SSF51230">
    <property type="entry name" value="Single hybrid motif"/>
    <property type="match status" value="1"/>
</dbReference>
<dbReference type="Proteomes" id="UP001254608">
    <property type="component" value="Unassembled WGS sequence"/>
</dbReference>
<accession>A0ABU2WMY3</accession>
<name>A0ABU2WMY3_9GAMM</name>
<gene>
    <name evidence="6" type="ORF">RM530_17880</name>
</gene>
<keyword evidence="7" id="KW-1185">Reference proteome</keyword>
<evidence type="ECO:0000256" key="1">
    <source>
        <dbReference type="ARBA" id="ARBA00022448"/>
    </source>
</evidence>
<dbReference type="Gene3D" id="2.40.420.20">
    <property type="match status" value="1"/>
</dbReference>
<sequence>MIARRILAPILATALLLSACSDPQTAAMPAHGEQATADYERGPHRGRMLRDGDFALELQIFEDGVPPEYHAYLYRDDQALPPDAAKVTVELTRLGDRIDRFEFEPRGDYLLGDGTVVEPHSFSVAVSAIENGKTHRWAFDSFEGRVTILEPIARDAGIGTEIAGPATIADTLLLNGRVVPNEERVARVGARYPGLIRSVAKTVGDSVSPGDTLASVESNDSLQRYAVTAPVAGIVIERHANAGEVAGEEPLFVVADYRSLWVELSLFPRDLARVQAGLPVRLRSVDGELETQGTISRVAPAEGEAHGMPSGIYNARVVLDNAEGRWMPGMFVQGAVQIGETPVPLAVKRSGLQGFRDFTVVFEQIGETYEVRMLELGRQDETWVEVLGGLQAGARYVTDNSYLIKADIEKSGASHDH</sequence>
<dbReference type="InterPro" id="IPR051909">
    <property type="entry name" value="MFP_Cation_Efflux"/>
</dbReference>
<evidence type="ECO:0000259" key="3">
    <source>
        <dbReference type="Pfam" id="PF25971"/>
    </source>
</evidence>
<feature type="chain" id="PRO_5045882407" evidence="2">
    <location>
        <begin position="27"/>
        <end position="417"/>
    </location>
</feature>
<dbReference type="InterPro" id="IPR058646">
    <property type="entry name" value="CzcB_N"/>
</dbReference>
<dbReference type="CDD" id="cd06850">
    <property type="entry name" value="biotinyl_domain"/>
    <property type="match status" value="1"/>
</dbReference>
<keyword evidence="1" id="KW-0813">Transport</keyword>
<evidence type="ECO:0000313" key="6">
    <source>
        <dbReference type="EMBL" id="MDT0499217.1"/>
    </source>
</evidence>
<evidence type="ECO:0000259" key="4">
    <source>
        <dbReference type="Pfam" id="PF25973"/>
    </source>
</evidence>
<dbReference type="InterPro" id="IPR011053">
    <property type="entry name" value="Single_hybrid_motif"/>
</dbReference>
<keyword evidence="2" id="KW-0732">Signal</keyword>
<dbReference type="Gene3D" id="2.40.30.170">
    <property type="match status" value="1"/>
</dbReference>
<feature type="domain" description="CzcB N-terminal" evidence="3">
    <location>
        <begin position="46"/>
        <end position="137"/>
    </location>
</feature>
<evidence type="ECO:0000256" key="2">
    <source>
        <dbReference type="SAM" id="SignalP"/>
    </source>
</evidence>
<dbReference type="Gene3D" id="2.40.50.100">
    <property type="match status" value="1"/>
</dbReference>
<evidence type="ECO:0000259" key="5">
    <source>
        <dbReference type="Pfam" id="PF25975"/>
    </source>
</evidence>
<comment type="caution">
    <text evidence="6">The sequence shown here is derived from an EMBL/GenBank/DDBJ whole genome shotgun (WGS) entry which is preliminary data.</text>
</comment>